<reference evidence="4 5" key="1">
    <citation type="submission" date="2019-03" db="EMBL/GenBank/DDBJ databases">
        <title>Genomic Encyclopedia of Type Strains, Phase IV (KMG-IV): sequencing the most valuable type-strain genomes for metagenomic binning, comparative biology and taxonomic classification.</title>
        <authorList>
            <person name="Goeker M."/>
        </authorList>
    </citation>
    <scope>NUCLEOTIDE SEQUENCE [LARGE SCALE GENOMIC DNA]</scope>
    <source>
        <strain evidence="4 5">DSM 101688</strain>
    </source>
</reference>
<dbReference type="PANTHER" id="PTHR44196:SF4">
    <property type="entry name" value="SHORT CHAIN DEHYDROGENASE"/>
    <property type="match status" value="1"/>
</dbReference>
<organism evidence="4 5">
    <name type="scientific">Varunaivibrio sulfuroxidans</name>
    <dbReference type="NCBI Taxonomy" id="1773489"/>
    <lineage>
        <taxon>Bacteria</taxon>
        <taxon>Pseudomonadati</taxon>
        <taxon>Pseudomonadota</taxon>
        <taxon>Alphaproteobacteria</taxon>
        <taxon>Rhodospirillales</taxon>
        <taxon>Magnetovibrionaceae</taxon>
        <taxon>Varunaivibrio</taxon>
    </lineage>
</organism>
<dbReference type="InterPro" id="IPR020904">
    <property type="entry name" value="Sc_DH/Rdtase_CS"/>
</dbReference>
<dbReference type="InterPro" id="IPR036291">
    <property type="entry name" value="NAD(P)-bd_dom_sf"/>
</dbReference>
<dbReference type="Pfam" id="PF00106">
    <property type="entry name" value="adh_short"/>
    <property type="match status" value="1"/>
</dbReference>
<dbReference type="PROSITE" id="PS00061">
    <property type="entry name" value="ADH_SHORT"/>
    <property type="match status" value="1"/>
</dbReference>
<comment type="caution">
    <text evidence="4">The sequence shown here is derived from an EMBL/GenBank/DDBJ whole genome shotgun (WGS) entry which is preliminary data.</text>
</comment>
<evidence type="ECO:0000256" key="3">
    <source>
        <dbReference type="RuleBase" id="RU000363"/>
    </source>
</evidence>
<evidence type="ECO:0000256" key="1">
    <source>
        <dbReference type="ARBA" id="ARBA00006484"/>
    </source>
</evidence>
<evidence type="ECO:0000313" key="5">
    <source>
        <dbReference type="Proteomes" id="UP000295304"/>
    </source>
</evidence>
<dbReference type="AlphaFoldDB" id="A0A4V2UN28"/>
<dbReference type="GO" id="GO:0016020">
    <property type="term" value="C:membrane"/>
    <property type="evidence" value="ECO:0007669"/>
    <property type="project" value="TreeGrafter"/>
</dbReference>
<dbReference type="InterPro" id="IPR002347">
    <property type="entry name" value="SDR_fam"/>
</dbReference>
<accession>A0A4V2UN28</accession>
<name>A0A4V2UN28_9PROT</name>
<sequence>MTTQNKRLDGRVAVVTGASRGIGRAVALRYAQEGAHVIACARTTGALEELDDAIAAVGGSATLAPFDITDFPAIDRLGEAIHGRWKKLDILVGNAGMLGTLTPMGHMKPDEWDDVLKVNLTANWRLLRSLDPLLRQSDAGRAIFVTSTVGHQPRAFWSAYAVSKAGLEMMARTYAQEMEKSTVRTNLINPGATRTTMRIEAMPGEDPKTVKSPESITEAFVELAEPTCTRNGDLIEL</sequence>
<evidence type="ECO:0000313" key="4">
    <source>
        <dbReference type="EMBL" id="TCS60141.1"/>
    </source>
</evidence>
<keyword evidence="2" id="KW-0560">Oxidoreductase</keyword>
<dbReference type="SUPFAM" id="SSF51735">
    <property type="entry name" value="NAD(P)-binding Rossmann-fold domains"/>
    <property type="match status" value="1"/>
</dbReference>
<dbReference type="PRINTS" id="PR00081">
    <property type="entry name" value="GDHRDH"/>
</dbReference>
<dbReference type="OrthoDB" id="9790785at2"/>
<dbReference type="RefSeq" id="WP_132940120.1">
    <property type="nucleotide sequence ID" value="NZ_CP119676.1"/>
</dbReference>
<comment type="similarity">
    <text evidence="1 3">Belongs to the short-chain dehydrogenases/reductases (SDR) family.</text>
</comment>
<dbReference type="EMBL" id="SLZW01000012">
    <property type="protein sequence ID" value="TCS60141.1"/>
    <property type="molecule type" value="Genomic_DNA"/>
</dbReference>
<dbReference type="Gene3D" id="3.40.50.720">
    <property type="entry name" value="NAD(P)-binding Rossmann-like Domain"/>
    <property type="match status" value="1"/>
</dbReference>
<gene>
    <name evidence="4" type="ORF">EDD55_11233</name>
</gene>
<evidence type="ECO:0000256" key="2">
    <source>
        <dbReference type="ARBA" id="ARBA00023002"/>
    </source>
</evidence>
<keyword evidence="5" id="KW-1185">Reference proteome</keyword>
<dbReference type="PANTHER" id="PTHR44196">
    <property type="entry name" value="DEHYDROGENASE/REDUCTASE SDR FAMILY MEMBER 7B"/>
    <property type="match status" value="1"/>
</dbReference>
<dbReference type="PRINTS" id="PR00080">
    <property type="entry name" value="SDRFAMILY"/>
</dbReference>
<dbReference type="Proteomes" id="UP000295304">
    <property type="component" value="Unassembled WGS sequence"/>
</dbReference>
<protein>
    <submittedName>
        <fullName evidence="4">NAD(P)-dependent dehydrogenase (Short-subunit alcohol dehydrogenase family)</fullName>
    </submittedName>
</protein>
<dbReference type="GO" id="GO:0016491">
    <property type="term" value="F:oxidoreductase activity"/>
    <property type="evidence" value="ECO:0007669"/>
    <property type="project" value="UniProtKB-KW"/>
</dbReference>
<proteinExistence type="inferred from homology"/>